<dbReference type="GO" id="GO:0001518">
    <property type="term" value="C:voltage-gated sodium channel complex"/>
    <property type="evidence" value="ECO:0007669"/>
    <property type="project" value="TreeGrafter"/>
</dbReference>
<feature type="transmembrane region" description="Helical" evidence="6">
    <location>
        <begin position="106"/>
        <end position="129"/>
    </location>
</feature>
<dbReference type="Gene3D" id="1.20.120.350">
    <property type="entry name" value="Voltage-gated potassium channels. Chain C"/>
    <property type="match status" value="2"/>
</dbReference>
<feature type="transmembrane region" description="Helical" evidence="6">
    <location>
        <begin position="12"/>
        <end position="36"/>
    </location>
</feature>
<evidence type="ECO:0000256" key="2">
    <source>
        <dbReference type="ARBA" id="ARBA00022692"/>
    </source>
</evidence>
<feature type="region of interest" description="Disordered" evidence="5">
    <location>
        <begin position="901"/>
        <end position="928"/>
    </location>
</feature>
<evidence type="ECO:0000256" key="4">
    <source>
        <dbReference type="ARBA" id="ARBA00023136"/>
    </source>
</evidence>
<evidence type="ECO:0000256" key="1">
    <source>
        <dbReference type="ARBA" id="ARBA00004141"/>
    </source>
</evidence>
<feature type="domain" description="Ion transport" evidence="7">
    <location>
        <begin position="948"/>
        <end position="1157"/>
    </location>
</feature>
<reference evidence="8 9" key="1">
    <citation type="journal article" date="2015" name="Sci. Rep.">
        <title>Genome of the facultative scuticociliatosis pathogen Pseudocohnilembus persalinus provides insight into its virulence through horizontal gene transfer.</title>
        <authorList>
            <person name="Xiong J."/>
            <person name="Wang G."/>
            <person name="Cheng J."/>
            <person name="Tian M."/>
            <person name="Pan X."/>
            <person name="Warren A."/>
            <person name="Jiang C."/>
            <person name="Yuan D."/>
            <person name="Miao W."/>
        </authorList>
    </citation>
    <scope>NUCLEOTIDE SEQUENCE [LARGE SCALE GENOMIC DNA]</scope>
    <source>
        <strain evidence="8">36N120E</strain>
    </source>
</reference>
<dbReference type="InterPro" id="IPR043203">
    <property type="entry name" value="VGCC_Ca_Na"/>
</dbReference>
<accession>A0A0V0QZC6</accession>
<dbReference type="GO" id="GO:0005248">
    <property type="term" value="F:voltage-gated sodium channel activity"/>
    <property type="evidence" value="ECO:0007669"/>
    <property type="project" value="TreeGrafter"/>
</dbReference>
<keyword evidence="4 6" id="KW-0472">Membrane</keyword>
<dbReference type="PANTHER" id="PTHR10037">
    <property type="entry name" value="VOLTAGE-GATED CATION CHANNEL CALCIUM AND SODIUM"/>
    <property type="match status" value="1"/>
</dbReference>
<dbReference type="Gene3D" id="1.10.287.70">
    <property type="match status" value="2"/>
</dbReference>
<evidence type="ECO:0000259" key="7">
    <source>
        <dbReference type="Pfam" id="PF00520"/>
    </source>
</evidence>
<dbReference type="InterPro" id="IPR027359">
    <property type="entry name" value="Volt_channel_dom_sf"/>
</dbReference>
<gene>
    <name evidence="8" type="ORF">PPERSA_11167</name>
</gene>
<organism evidence="8 9">
    <name type="scientific">Pseudocohnilembus persalinus</name>
    <name type="common">Ciliate</name>
    <dbReference type="NCBI Taxonomy" id="266149"/>
    <lineage>
        <taxon>Eukaryota</taxon>
        <taxon>Sar</taxon>
        <taxon>Alveolata</taxon>
        <taxon>Ciliophora</taxon>
        <taxon>Intramacronucleata</taxon>
        <taxon>Oligohymenophorea</taxon>
        <taxon>Scuticociliatia</taxon>
        <taxon>Philasterida</taxon>
        <taxon>Pseudocohnilembidae</taxon>
        <taxon>Pseudocohnilembus</taxon>
    </lineage>
</organism>
<comment type="subcellular location">
    <subcellularLocation>
        <location evidence="1">Membrane</location>
        <topology evidence="1">Multi-pass membrane protein</topology>
    </subcellularLocation>
</comment>
<feature type="transmembrane region" description="Helical" evidence="6">
    <location>
        <begin position="975"/>
        <end position="996"/>
    </location>
</feature>
<sequence length="1160" mass="135348">MYSDQQSNWRKYFDIVFAVIFIFEFLVKSIALGFAFEKNTYLRDGWNIIDFIVVITSIISFFPQMYNLSAIRTTRILRPLRTINYIEKMRILIQSIIESLPDLGNVVIFLSFIVILFGILGLQLFAGVFENRCRFTPEPVDGKWEADASLLYLCDLTDDNSCPEFRYCRNPGNYKDQNISFDTSELDYEEFNYGYTRFDNILLAIFTIFQSLTTEGWTTIITILIDTYSPLLVYIYFCFLIVLGSFFVVNLILAVVNESFIDQQNKQIQLRKQKKLFEQLEYLKRNSKENNNKKQSIQKLQQDELKQDINNSSLLKSSQASQIQANNLQRLSIKSVGYDGILGPTRMKDILNNNSLQELQFLQNNNNIDQNNNYIPNKLQIQNLQTLQKFDQSPYFPNFIGQKSFNQENSNTNLIQSELNRQKFRGSNYSMSKSKKYYDEPLYSTNNYNNNQYAISNSNYLSAFPNLNLNTNSPISNQFGIKMTSQLSNKQFMSGSSNNNNQNLSYRTNLNSKTQSFKEYDIYKQKDMIYDGEDDMQQNQEKDDQMDILKRNWDNRRTNFTNQKTRTNPNMKEIDKYNNNNQENRNNEEQDNMNQFLNPTPKTEKQNKQFKKINPRSPDDDLVSGDDESARYKLFSPLTKNISYLTQKNNFAQDLTMEIQDQSQVGIMQKNIINDSEESQLQLMNYRFAENDNNLSTNQKLVTNQQMETENEIQSKKKYLIVNQERQNTENTPLFNMKTLNSNLSFGQQQKQGYSNSLLQHINKKNSLKSIAQQSLKQSINTQQRRSQLLLQQQLLQNQDKDNSFNNIQKLMMNFNKVDNINSVYDSNHNNNNIVKTANFLSTSQQQNKPSINKNFSSQSNHALFNKSQLNKSHISLYKKKNNLQKPASISNKLKKFIAENLKNKQSNSSGNSSPSYRKNVQKKEDNNKNTFRNKVKNIVNYSGVFIAITTLFILANTITLALDKYPQSQSEQSILEIFNIFFTSVFTLEMVIKLYGLGFIGYIRDKFNIFDGLLVILSLVEIIIQELNITEKKQKNFASITAFRTLRLFRIFKLARSWVKLRHLLVAIGKTMKQLLYFMFLVLLFIIISSLLGMELFAYKIRFNSTGSVAVSVQEKQQGFPPRNNFDTFFDSVVTIFVLLTNENWNSILYKHMRDSNLR</sequence>
<keyword evidence="9" id="KW-1185">Reference proteome</keyword>
<keyword evidence="2 6" id="KW-0812">Transmembrane</keyword>
<feature type="domain" description="Ion transport" evidence="7">
    <location>
        <begin position="5"/>
        <end position="266"/>
    </location>
</feature>
<dbReference type="Pfam" id="PF00520">
    <property type="entry name" value="Ion_trans"/>
    <property type="match status" value="2"/>
</dbReference>
<dbReference type="AlphaFoldDB" id="A0A0V0QZC6"/>
<dbReference type="PANTHER" id="PTHR10037:SF62">
    <property type="entry name" value="SODIUM CHANNEL PROTEIN 60E"/>
    <property type="match status" value="1"/>
</dbReference>
<feature type="transmembrane region" description="Helical" evidence="6">
    <location>
        <begin position="231"/>
        <end position="256"/>
    </location>
</feature>
<evidence type="ECO:0000313" key="9">
    <source>
        <dbReference type="Proteomes" id="UP000054937"/>
    </source>
</evidence>
<evidence type="ECO:0000256" key="3">
    <source>
        <dbReference type="ARBA" id="ARBA00022989"/>
    </source>
</evidence>
<dbReference type="InParanoid" id="A0A0V0QZC6"/>
<dbReference type="SUPFAM" id="SSF81324">
    <property type="entry name" value="Voltage-gated potassium channels"/>
    <property type="match status" value="2"/>
</dbReference>
<comment type="caution">
    <text evidence="8">The sequence shown here is derived from an EMBL/GenBank/DDBJ whole genome shotgun (WGS) entry which is preliminary data.</text>
</comment>
<feature type="transmembrane region" description="Helical" evidence="6">
    <location>
        <begin position="1076"/>
        <end position="1099"/>
    </location>
</feature>
<feature type="region of interest" description="Disordered" evidence="5">
    <location>
        <begin position="560"/>
        <end position="625"/>
    </location>
</feature>
<proteinExistence type="predicted"/>
<dbReference type="EMBL" id="LDAU01000082">
    <property type="protein sequence ID" value="KRX07618.1"/>
    <property type="molecule type" value="Genomic_DNA"/>
</dbReference>
<protein>
    <recommendedName>
        <fullName evidence="7">Ion transport domain-containing protein</fullName>
    </recommendedName>
</protein>
<dbReference type="InterPro" id="IPR005821">
    <property type="entry name" value="Ion_trans_dom"/>
</dbReference>
<keyword evidence="3 6" id="KW-1133">Transmembrane helix</keyword>
<feature type="compositionally biased region" description="Polar residues" evidence="5">
    <location>
        <begin position="560"/>
        <end position="570"/>
    </location>
</feature>
<evidence type="ECO:0000256" key="5">
    <source>
        <dbReference type="SAM" id="MobiDB-lite"/>
    </source>
</evidence>
<dbReference type="Proteomes" id="UP000054937">
    <property type="component" value="Unassembled WGS sequence"/>
</dbReference>
<name>A0A0V0QZC6_PSEPJ</name>
<feature type="transmembrane region" description="Helical" evidence="6">
    <location>
        <begin position="939"/>
        <end position="963"/>
    </location>
</feature>
<feature type="transmembrane region" description="Helical" evidence="6">
    <location>
        <begin position="48"/>
        <end position="68"/>
    </location>
</feature>
<evidence type="ECO:0000256" key="6">
    <source>
        <dbReference type="SAM" id="Phobius"/>
    </source>
</evidence>
<dbReference type="OrthoDB" id="193091at2759"/>
<feature type="compositionally biased region" description="Low complexity" evidence="5">
    <location>
        <begin position="904"/>
        <end position="919"/>
    </location>
</feature>
<feature type="transmembrane region" description="Helical" evidence="6">
    <location>
        <begin position="201"/>
        <end position="224"/>
    </location>
</feature>
<evidence type="ECO:0000313" key="8">
    <source>
        <dbReference type="EMBL" id="KRX07618.1"/>
    </source>
</evidence>